<reference evidence="2" key="1">
    <citation type="submission" date="2020-08" db="EMBL/GenBank/DDBJ databases">
        <title>Genome public.</title>
        <authorList>
            <person name="Liu C."/>
            <person name="Sun Q."/>
        </authorList>
    </citation>
    <scope>NUCLEOTIDE SEQUENCE</scope>
    <source>
        <strain evidence="2">BX12</strain>
    </source>
</reference>
<evidence type="ECO:0000313" key="3">
    <source>
        <dbReference type="Proteomes" id="UP000602647"/>
    </source>
</evidence>
<gene>
    <name evidence="2" type="ORF">H9L42_08125</name>
</gene>
<name>A0A923NPK6_9FIRM</name>
<proteinExistence type="predicted"/>
<accession>A0A923NPK6</accession>
<protein>
    <submittedName>
        <fullName evidence="2">Uncharacterized protein</fullName>
    </submittedName>
</protein>
<dbReference type="RefSeq" id="WP_187302899.1">
    <property type="nucleotide sequence ID" value="NZ_CBCTON010000011.1"/>
</dbReference>
<dbReference type="AlphaFoldDB" id="A0A923NPK6"/>
<feature type="compositionally biased region" description="Acidic residues" evidence="1">
    <location>
        <begin position="73"/>
        <end position="83"/>
    </location>
</feature>
<comment type="caution">
    <text evidence="2">The sequence shown here is derived from an EMBL/GenBank/DDBJ whole genome shotgun (WGS) entry which is preliminary data.</text>
</comment>
<feature type="region of interest" description="Disordered" evidence="1">
    <location>
        <begin position="66"/>
        <end position="85"/>
    </location>
</feature>
<evidence type="ECO:0000313" key="2">
    <source>
        <dbReference type="EMBL" id="MBC6679793.1"/>
    </source>
</evidence>
<organism evidence="2 3">
    <name type="scientific">Zhenpiania hominis</name>
    <dbReference type="NCBI Taxonomy" id="2763644"/>
    <lineage>
        <taxon>Bacteria</taxon>
        <taxon>Bacillati</taxon>
        <taxon>Bacillota</taxon>
        <taxon>Clostridia</taxon>
        <taxon>Peptostreptococcales</taxon>
        <taxon>Anaerovoracaceae</taxon>
        <taxon>Zhenpiania</taxon>
    </lineage>
</organism>
<evidence type="ECO:0000256" key="1">
    <source>
        <dbReference type="SAM" id="MobiDB-lite"/>
    </source>
</evidence>
<sequence length="327" mass="37976">MRLGELLDSRQQVSRERLIGREIEVMDKEALILALQEVETVEDGELEMAVRLLILHEDDEFAEDTALRGRWSEDDDWGEEEEREQTNRQQLIESMEESEEISISDIDAFIIGGNRYETLAMYQIGLEEQPYEEILMLKEFAEEGIIDDEWLDRDVESLVITEYEVEPEMFEVEWDVDILSMEVEIQEPAEEVLVGKVLECSCGHYDVPKEFSIKGRQGEEITVKIYGVYPHNIWTDAACLNEDFSELEEICRRDERLLLVEYSTEPQLQLNFYTKDYLDSPAYGEDPARGLLLFPASEDSDRLLCVVDVVPEDFDGDVELELLSYLI</sequence>
<dbReference type="Proteomes" id="UP000602647">
    <property type="component" value="Unassembled WGS sequence"/>
</dbReference>
<dbReference type="EMBL" id="JACRYT010000007">
    <property type="protein sequence ID" value="MBC6679793.1"/>
    <property type="molecule type" value="Genomic_DNA"/>
</dbReference>
<keyword evidence="3" id="KW-1185">Reference proteome</keyword>